<accession>A0A151CJQ0</accession>
<dbReference type="RefSeq" id="WP_067328855.1">
    <property type="nucleotide sequence ID" value="NZ_LNKT01000001.1"/>
</dbReference>
<evidence type="ECO:0000256" key="1">
    <source>
        <dbReference type="SAM" id="SignalP"/>
    </source>
</evidence>
<name>A0A151CJQ0_9BACT</name>
<keyword evidence="4" id="KW-1185">Reference proteome</keyword>
<dbReference type="Gene3D" id="3.40.33.10">
    <property type="entry name" value="CAP"/>
    <property type="match status" value="1"/>
</dbReference>
<dbReference type="Proteomes" id="UP000075359">
    <property type="component" value="Unassembled WGS sequence"/>
</dbReference>
<dbReference type="SUPFAM" id="SSF55797">
    <property type="entry name" value="PR-1-like"/>
    <property type="match status" value="1"/>
</dbReference>
<feature type="signal peptide" evidence="1">
    <location>
        <begin position="1"/>
        <end position="18"/>
    </location>
</feature>
<proteinExistence type="predicted"/>
<evidence type="ECO:0000259" key="2">
    <source>
        <dbReference type="Pfam" id="PF00188"/>
    </source>
</evidence>
<reference evidence="3 4" key="1">
    <citation type="submission" date="2015-11" db="EMBL/GenBank/DDBJ databases">
        <title>Draft genome of Sulfurovum riftiae 1812E, a member of the Epsilonproteobacteria isolated from the tube of the deep-sea hydrothermal vent tubewom Riftia pachyptila.</title>
        <authorList>
            <person name="Vetriani C."/>
            <person name="Giovannelli D."/>
        </authorList>
    </citation>
    <scope>NUCLEOTIDE SEQUENCE [LARGE SCALE GENOMIC DNA]</scope>
    <source>
        <strain evidence="3 4">1812E</strain>
    </source>
</reference>
<dbReference type="PANTHER" id="PTHR31157:SF1">
    <property type="entry name" value="SCP DOMAIN-CONTAINING PROTEIN"/>
    <property type="match status" value="1"/>
</dbReference>
<dbReference type="OrthoDB" id="5372233at2"/>
<feature type="chain" id="PRO_5007578602" description="SCP domain-containing protein" evidence="1">
    <location>
        <begin position="19"/>
        <end position="424"/>
    </location>
</feature>
<evidence type="ECO:0000313" key="4">
    <source>
        <dbReference type="Proteomes" id="UP000075359"/>
    </source>
</evidence>
<feature type="domain" description="SCP" evidence="2">
    <location>
        <begin position="52"/>
        <end position="170"/>
    </location>
</feature>
<dbReference type="Pfam" id="PF00188">
    <property type="entry name" value="CAP"/>
    <property type="match status" value="1"/>
</dbReference>
<sequence length="424" mass="48466">MRMVVMVLALLAASFLFWQSQESELTASASEVIVKRSPPMDLAYERSEARSYLNEIRQDMGMSTLSWSEALDKAAQAHADYLVANDESAHDEIPGHIAFTGVTPMERALKAGYDASYVSENLSTKNNSGKTSVNGLFSAIYHRFGFLDPSIDQVGVGTAQDASDSEKSAFVYLMGNSELERLCSMPSFKGVGKYVYKVCKDPKHRIAEKKFKRALNYNKQHNPKIILYPYDGQEEVPPAFYSEVPDPLPDYEVSGFPVSVVFNDYYFKKVEVVSFRLFTQEGKEVYAVRLMDKSRDPHQRFTAYQFALFPLDRLEYTTRYRAEIVYRSEQDKKRLSWSFKTQKPMEKLHIINKKVETVTLDPTQAHILYFRPLGPHDIIKDIRFPLDVDITFVDNHTLKISAMPEDTEDFDITSASRTVHVKVQ</sequence>
<keyword evidence="1" id="KW-0732">Signal</keyword>
<organism evidence="3 4">
    <name type="scientific">Sulfurovum riftiae</name>
    <dbReference type="NCBI Taxonomy" id="1630136"/>
    <lineage>
        <taxon>Bacteria</taxon>
        <taxon>Pseudomonadati</taxon>
        <taxon>Campylobacterota</taxon>
        <taxon>Epsilonproteobacteria</taxon>
        <taxon>Campylobacterales</taxon>
        <taxon>Sulfurovaceae</taxon>
        <taxon>Sulfurovum</taxon>
    </lineage>
</organism>
<protein>
    <recommendedName>
        <fullName evidence="2">SCP domain-containing protein</fullName>
    </recommendedName>
</protein>
<dbReference type="InterPro" id="IPR014044">
    <property type="entry name" value="CAP_dom"/>
</dbReference>
<dbReference type="STRING" id="1630136.AS592_11745"/>
<dbReference type="AlphaFoldDB" id="A0A151CJQ0"/>
<dbReference type="CDD" id="cd05379">
    <property type="entry name" value="CAP_bacterial"/>
    <property type="match status" value="1"/>
</dbReference>
<dbReference type="InterPro" id="IPR035940">
    <property type="entry name" value="CAP_sf"/>
</dbReference>
<evidence type="ECO:0000313" key="3">
    <source>
        <dbReference type="EMBL" id="KYJ87755.1"/>
    </source>
</evidence>
<gene>
    <name evidence="3" type="ORF">AS592_11745</name>
</gene>
<comment type="caution">
    <text evidence="3">The sequence shown here is derived from an EMBL/GenBank/DDBJ whole genome shotgun (WGS) entry which is preliminary data.</text>
</comment>
<dbReference type="EMBL" id="LNKT01000001">
    <property type="protein sequence ID" value="KYJ87755.1"/>
    <property type="molecule type" value="Genomic_DNA"/>
</dbReference>
<dbReference type="PANTHER" id="PTHR31157">
    <property type="entry name" value="SCP DOMAIN-CONTAINING PROTEIN"/>
    <property type="match status" value="1"/>
</dbReference>